<reference evidence="2 3" key="2">
    <citation type="submission" date="2018-02" db="EMBL/GenBank/DDBJ databases">
        <title>Subsurface microbial communities from deep shales in Ohio and West Virginia, USA.</title>
        <authorList>
            <person name="Wrighton K."/>
        </authorList>
    </citation>
    <scope>NUCLEOTIDE SEQUENCE [LARGE SCALE GENOMIC DNA]</scope>
    <source>
        <strain evidence="2 3">UTICA-S1B9</strain>
    </source>
</reference>
<evidence type="ECO:0000313" key="2">
    <source>
        <dbReference type="EMBL" id="PPK53124.1"/>
    </source>
</evidence>
<evidence type="ECO:0000313" key="4">
    <source>
        <dbReference type="Proteomes" id="UP000239648"/>
    </source>
</evidence>
<evidence type="ECO:0000313" key="3">
    <source>
        <dbReference type="Proteomes" id="UP000239446"/>
    </source>
</evidence>
<name>A0A2S6G3B4_9GAMM</name>
<dbReference type="EMBL" id="PTIU01000029">
    <property type="protein sequence ID" value="PPK53124.1"/>
    <property type="molecule type" value="Genomic_DNA"/>
</dbReference>
<sequence length="33" mass="3413">MDESGTLPFLLSKAFHAPQALPDPLDDTAGGEA</sequence>
<dbReference type="Proteomes" id="UP000239648">
    <property type="component" value="Unassembled WGS sequence"/>
</dbReference>
<proteinExistence type="predicted"/>
<dbReference type="AlphaFoldDB" id="A0A2S6G3B4"/>
<comment type="caution">
    <text evidence="2">The sequence shown here is derived from an EMBL/GenBank/DDBJ whole genome shotgun (WGS) entry which is preliminary data.</text>
</comment>
<organism evidence="2 3">
    <name type="scientific">Marinobacter persicus</name>
    <dbReference type="NCBI Taxonomy" id="930118"/>
    <lineage>
        <taxon>Bacteria</taxon>
        <taxon>Pseudomonadati</taxon>
        <taxon>Pseudomonadota</taxon>
        <taxon>Gammaproteobacteria</taxon>
        <taxon>Pseudomonadales</taxon>
        <taxon>Marinobacteraceae</taxon>
        <taxon>Marinobacter</taxon>
    </lineage>
</organism>
<gene>
    <name evidence="2" type="ORF">B0H24_10292</name>
    <name evidence="1" type="ORF">BY455_1152</name>
</gene>
<dbReference type="EMBL" id="PTIT01000015">
    <property type="protein sequence ID" value="PPK51127.1"/>
    <property type="molecule type" value="Genomic_DNA"/>
</dbReference>
<evidence type="ECO:0000313" key="1">
    <source>
        <dbReference type="EMBL" id="PPK51127.1"/>
    </source>
</evidence>
<protein>
    <submittedName>
        <fullName evidence="2">Uncharacterized protein</fullName>
    </submittedName>
</protein>
<dbReference type="Proteomes" id="UP000239446">
    <property type="component" value="Unassembled WGS sequence"/>
</dbReference>
<reference evidence="1 4" key="1">
    <citation type="submission" date="2018-02" db="EMBL/GenBank/DDBJ databases">
        <title>Deep subsurface shale carbon reservoir microbial communities from Ohio and West Virginia, USA.</title>
        <authorList>
            <person name="Wrighton K."/>
        </authorList>
    </citation>
    <scope>NUCLEOTIDE SEQUENCE [LARGE SCALE GENOMIC DNA]</scope>
    <source>
        <strain evidence="1 4">UTICA-S1B6</strain>
    </source>
</reference>
<accession>A0A2S6G3B4</accession>
<keyword evidence="4" id="KW-1185">Reference proteome</keyword>